<dbReference type="EMBL" id="ACIN03000001">
    <property type="protein sequence ID" value="ESK66609.1"/>
    <property type="molecule type" value="Genomic_DNA"/>
</dbReference>
<keyword evidence="8" id="KW-1185">Reference proteome</keyword>
<keyword evidence="6" id="KW-0132">Cell division</keyword>
<feature type="coiled-coil region" evidence="6">
    <location>
        <begin position="365"/>
        <end position="420"/>
    </location>
</feature>
<keyword evidence="1 6" id="KW-0812">Transmembrane</keyword>
<accession>W1Q6N7</accession>
<name>W1Q6N7_ABIDE</name>
<evidence type="ECO:0000256" key="6">
    <source>
        <dbReference type="HAMAP-Rule" id="MF_00728"/>
    </source>
</evidence>
<comment type="subcellular location">
    <subcellularLocation>
        <location evidence="6">Cell membrane</location>
        <topology evidence="6">Single-pass membrane protein</topology>
    </subcellularLocation>
    <text evidence="6">Colocalized with FtsZ to the nascent septal site.</text>
</comment>
<keyword evidence="2 6" id="KW-1133">Transmembrane helix</keyword>
<feature type="coiled-coil region" evidence="6">
    <location>
        <begin position="238"/>
        <end position="312"/>
    </location>
</feature>
<dbReference type="AlphaFoldDB" id="W1Q6N7"/>
<keyword evidence="5 6" id="KW-0717">Septation</keyword>
<dbReference type="STRING" id="592010.GCWU000182_000300"/>
<evidence type="ECO:0000256" key="5">
    <source>
        <dbReference type="ARBA" id="ARBA00023210"/>
    </source>
</evidence>
<evidence type="ECO:0000313" key="8">
    <source>
        <dbReference type="Proteomes" id="UP000019050"/>
    </source>
</evidence>
<comment type="similarity">
    <text evidence="6">Belongs to the EzrA family.</text>
</comment>
<dbReference type="GO" id="GO:0000917">
    <property type="term" value="P:division septum assembly"/>
    <property type="evidence" value="ECO:0007669"/>
    <property type="project" value="UniProtKB-KW"/>
</dbReference>
<evidence type="ECO:0000256" key="1">
    <source>
        <dbReference type="ARBA" id="ARBA00022692"/>
    </source>
</evidence>
<gene>
    <name evidence="6" type="primary">ezrA</name>
    <name evidence="7" type="ORF">GCWU000182_000300</name>
</gene>
<evidence type="ECO:0000313" key="7">
    <source>
        <dbReference type="EMBL" id="ESK66609.1"/>
    </source>
</evidence>
<dbReference type="HOGENOM" id="CLU_034079_2_0_9"/>
<dbReference type="GO" id="GO:0005886">
    <property type="term" value="C:plasma membrane"/>
    <property type="evidence" value="ECO:0007669"/>
    <property type="project" value="UniProtKB-SubCell"/>
</dbReference>
<dbReference type="eggNOG" id="COG4477">
    <property type="taxonomic scope" value="Bacteria"/>
</dbReference>
<dbReference type="Pfam" id="PF06160">
    <property type="entry name" value="EzrA"/>
    <property type="match status" value="1"/>
</dbReference>
<keyword evidence="6" id="KW-0131">Cell cycle</keyword>
<keyword evidence="6" id="KW-1003">Cell membrane</keyword>
<feature type="topological domain" description="Cytoplasmic" evidence="6">
    <location>
        <begin position="11"/>
        <end position="558"/>
    </location>
</feature>
<feature type="topological domain" description="Extracellular" evidence="6">
    <location>
        <begin position="1"/>
        <end position="2"/>
    </location>
</feature>
<dbReference type="GO" id="GO:0005940">
    <property type="term" value="C:septin ring"/>
    <property type="evidence" value="ECO:0007669"/>
    <property type="project" value="InterPro"/>
</dbReference>
<dbReference type="GO" id="GO:0000921">
    <property type="term" value="P:septin ring assembly"/>
    <property type="evidence" value="ECO:0007669"/>
    <property type="project" value="InterPro"/>
</dbReference>
<evidence type="ECO:0000256" key="4">
    <source>
        <dbReference type="ARBA" id="ARBA00023136"/>
    </source>
</evidence>
<organism evidence="7 8">
    <name type="scientific">Abiotrophia defectiva ATCC 49176</name>
    <dbReference type="NCBI Taxonomy" id="592010"/>
    <lineage>
        <taxon>Bacteria</taxon>
        <taxon>Bacillati</taxon>
        <taxon>Bacillota</taxon>
        <taxon>Bacilli</taxon>
        <taxon>Lactobacillales</taxon>
        <taxon>Aerococcaceae</taxon>
        <taxon>Abiotrophia</taxon>
    </lineage>
</organism>
<evidence type="ECO:0000256" key="2">
    <source>
        <dbReference type="ARBA" id="ARBA00022989"/>
    </source>
</evidence>
<keyword evidence="4 6" id="KW-0472">Membrane</keyword>
<protein>
    <recommendedName>
        <fullName evidence="6">Septation ring formation regulator EzrA</fullName>
    </recommendedName>
</protein>
<dbReference type="Proteomes" id="UP000019050">
    <property type="component" value="Unassembled WGS sequence"/>
</dbReference>
<comment type="function">
    <text evidence="6">Negative regulator of FtsZ ring formation; modulates the frequency and position of FtsZ ring formation. Inhibits FtsZ ring formation at polar sites. Interacts either with FtsZ or with one of its binding partners to promote depolymerization.</text>
</comment>
<evidence type="ECO:0000256" key="3">
    <source>
        <dbReference type="ARBA" id="ARBA00023054"/>
    </source>
</evidence>
<sequence length="558" mass="65724">MLGYFAYYFYRNKNTQSIRELEARKEEMMAIPIANQLFLLKNMSLSGQTKRKYESLVNQWQSITNFQFVEIESALVGAQQYADQLNFMRTGRTIAQARQLIDETMVKVQDLHQDLSDLLQVEVDNNELNAALHERYNAARKNVMNHSFDYGPAIETLEKNLQYLELNFTKYNEYTENGDHLEARDMLKTIDADMTSLEDILERIPSMYDKIKNEYEDSLDDLREGYQKMVDSRFDFDGVAILEKVDEIQEKLNDAKNEIKNADLSEAKTLMDKAERDIKSLYDLMETEIEAKDYVNKNIQSLRRKIDEVAENGRYAGIEVDRIAQSYILHENEVDQIADLSDQIRHEYNRFKDLVAETEGSAVVYTQAEGRIKKIRKRIEEIDEQVLAITNKIAQLNTREKDAKTNLDDYELALRNIKRRIEKSHLPGLSDSFYDQFYRVTDQIEHLAKQLNRVRIDMDEIESLEDELERHLAALEEMTESVVDSAMLTEYMIQQSNRFRYDYPEVDAAIKEAQYLFHREFKYQEALAVIEKSLRRVDQEAPTQVRRMYHQEKRSSQF</sequence>
<keyword evidence="3 6" id="KW-0175">Coiled coil</keyword>
<proteinExistence type="inferred from homology"/>
<feature type="coiled-coil region" evidence="6">
    <location>
        <begin position="444"/>
        <end position="481"/>
    </location>
</feature>
<reference evidence="7" key="1">
    <citation type="submission" date="2013-06" db="EMBL/GenBank/DDBJ databases">
        <authorList>
            <person name="Weinstock G."/>
            <person name="Sodergren E."/>
            <person name="Clifton S."/>
            <person name="Fulton L."/>
            <person name="Fulton B."/>
            <person name="Courtney L."/>
            <person name="Fronick C."/>
            <person name="Harrison M."/>
            <person name="Strong C."/>
            <person name="Farmer C."/>
            <person name="Delahaunty K."/>
            <person name="Markovic C."/>
            <person name="Hall O."/>
            <person name="Minx P."/>
            <person name="Tomlinson C."/>
            <person name="Mitreva M."/>
            <person name="Nelson J."/>
            <person name="Hou S."/>
            <person name="Wollam A."/>
            <person name="Pepin K.H."/>
            <person name="Johnson M."/>
            <person name="Bhonagiri V."/>
            <person name="Nash W.E."/>
            <person name="Warren W."/>
            <person name="Chinwalla A."/>
            <person name="Mardis E.R."/>
            <person name="Wilson R.K."/>
        </authorList>
    </citation>
    <scope>NUCLEOTIDE SEQUENCE [LARGE SCALE GENOMIC DNA]</scope>
    <source>
        <strain evidence="7">ATCC 49176</strain>
    </source>
</reference>
<dbReference type="InterPro" id="IPR010379">
    <property type="entry name" value="EzrA"/>
</dbReference>
<comment type="caution">
    <text evidence="7">The sequence shown here is derived from an EMBL/GenBank/DDBJ whole genome shotgun (WGS) entry which is preliminary data.</text>
</comment>
<dbReference type="HAMAP" id="MF_00728">
    <property type="entry name" value="EzrA"/>
    <property type="match status" value="1"/>
</dbReference>